<dbReference type="EMBL" id="JAAGAX010000005">
    <property type="protein sequence ID" value="KAF2316283.1"/>
    <property type="molecule type" value="Genomic_DNA"/>
</dbReference>
<feature type="compositionally biased region" description="Polar residues" evidence="1">
    <location>
        <begin position="93"/>
        <end position="102"/>
    </location>
</feature>
<dbReference type="AlphaFoldDB" id="A0A6A6MVR7"/>
<proteinExistence type="predicted"/>
<protein>
    <recommendedName>
        <fullName evidence="2">PB1-like domain-containing protein</fullName>
    </recommendedName>
</protein>
<reference evidence="3 4" key="1">
    <citation type="journal article" date="2020" name="Mol. Plant">
        <title>The Chromosome-Based Rubber Tree Genome Provides New Insights into Spurge Genome Evolution and Rubber Biosynthesis.</title>
        <authorList>
            <person name="Liu J."/>
            <person name="Shi C."/>
            <person name="Shi C.C."/>
            <person name="Li W."/>
            <person name="Zhang Q.J."/>
            <person name="Zhang Y."/>
            <person name="Li K."/>
            <person name="Lu H.F."/>
            <person name="Shi C."/>
            <person name="Zhu S.T."/>
            <person name="Xiao Z.Y."/>
            <person name="Nan H."/>
            <person name="Yue Y."/>
            <person name="Zhu X.G."/>
            <person name="Wu Y."/>
            <person name="Hong X.N."/>
            <person name="Fan G.Y."/>
            <person name="Tong Y."/>
            <person name="Zhang D."/>
            <person name="Mao C.L."/>
            <person name="Liu Y.L."/>
            <person name="Hao S.J."/>
            <person name="Liu W.Q."/>
            <person name="Lv M.Q."/>
            <person name="Zhang H.B."/>
            <person name="Liu Y."/>
            <person name="Hu-Tang G.R."/>
            <person name="Wang J.P."/>
            <person name="Wang J.H."/>
            <person name="Sun Y.H."/>
            <person name="Ni S.B."/>
            <person name="Chen W.B."/>
            <person name="Zhang X.C."/>
            <person name="Jiao Y.N."/>
            <person name="Eichler E.E."/>
            <person name="Li G.H."/>
            <person name="Liu X."/>
            <person name="Gao L.Z."/>
        </authorList>
    </citation>
    <scope>NUCLEOTIDE SEQUENCE [LARGE SCALE GENOMIC DNA]</scope>
    <source>
        <strain evidence="4">cv. GT1</strain>
        <tissue evidence="3">Leaf</tissue>
    </source>
</reference>
<comment type="caution">
    <text evidence="3">The sequence shown here is derived from an EMBL/GenBank/DDBJ whole genome shotgun (WGS) entry which is preliminary data.</text>
</comment>
<gene>
    <name evidence="3" type="ORF">GH714_041624</name>
</gene>
<feature type="domain" description="PB1-like" evidence="2">
    <location>
        <begin position="4"/>
        <end position="64"/>
    </location>
</feature>
<dbReference type="Proteomes" id="UP000467840">
    <property type="component" value="Chromosome 15"/>
</dbReference>
<evidence type="ECO:0000256" key="1">
    <source>
        <dbReference type="SAM" id="MobiDB-lite"/>
    </source>
</evidence>
<dbReference type="Pfam" id="PF26130">
    <property type="entry name" value="PB1-like"/>
    <property type="match status" value="1"/>
</dbReference>
<evidence type="ECO:0000313" key="4">
    <source>
        <dbReference type="Proteomes" id="UP000467840"/>
    </source>
</evidence>
<accession>A0A6A6MVR7</accession>
<sequence>MYTSILLHHSGVLRVRDGTYEYEGGDMFPRECLDPDLMGYLEIEEELKKQGHGEIKKMAYFILEEGIIYEGENNPIVDNAYSQNIKVVDDNHSVNSGLQNDPSEGDDVNVDSGDSTDEDYNVQYDIQAIDDEYDDEAFEDYITRL</sequence>
<dbReference type="InterPro" id="IPR058594">
    <property type="entry name" value="PB1-like_dom_pln"/>
</dbReference>
<feature type="region of interest" description="Disordered" evidence="1">
    <location>
        <begin position="92"/>
        <end position="119"/>
    </location>
</feature>
<organism evidence="3 4">
    <name type="scientific">Hevea brasiliensis</name>
    <name type="common">Para rubber tree</name>
    <name type="synonym">Siphonia brasiliensis</name>
    <dbReference type="NCBI Taxonomy" id="3981"/>
    <lineage>
        <taxon>Eukaryota</taxon>
        <taxon>Viridiplantae</taxon>
        <taxon>Streptophyta</taxon>
        <taxon>Embryophyta</taxon>
        <taxon>Tracheophyta</taxon>
        <taxon>Spermatophyta</taxon>
        <taxon>Magnoliopsida</taxon>
        <taxon>eudicotyledons</taxon>
        <taxon>Gunneridae</taxon>
        <taxon>Pentapetalae</taxon>
        <taxon>rosids</taxon>
        <taxon>fabids</taxon>
        <taxon>Malpighiales</taxon>
        <taxon>Euphorbiaceae</taxon>
        <taxon>Crotonoideae</taxon>
        <taxon>Micrandreae</taxon>
        <taxon>Hevea</taxon>
    </lineage>
</organism>
<feature type="compositionally biased region" description="Acidic residues" evidence="1">
    <location>
        <begin position="103"/>
        <end position="119"/>
    </location>
</feature>
<name>A0A6A6MVR7_HEVBR</name>
<evidence type="ECO:0000313" key="3">
    <source>
        <dbReference type="EMBL" id="KAF2316283.1"/>
    </source>
</evidence>
<keyword evidence="4" id="KW-1185">Reference proteome</keyword>
<evidence type="ECO:0000259" key="2">
    <source>
        <dbReference type="Pfam" id="PF26130"/>
    </source>
</evidence>